<dbReference type="PROSITE" id="PS50297">
    <property type="entry name" value="ANK_REP_REGION"/>
    <property type="match status" value="1"/>
</dbReference>
<evidence type="ECO:0000256" key="3">
    <source>
        <dbReference type="PROSITE-ProRule" id="PRU00023"/>
    </source>
</evidence>
<evidence type="ECO:0000256" key="2">
    <source>
        <dbReference type="ARBA" id="ARBA00023043"/>
    </source>
</evidence>
<evidence type="ECO:0000313" key="4">
    <source>
        <dbReference type="EMBL" id="ANP40099.1"/>
    </source>
</evidence>
<accession>A0A1B1A0H7</accession>
<organism evidence="4 5">
    <name type="scientific">Tritonibacter mobilis F1926</name>
    <dbReference type="NCBI Taxonomy" id="1265309"/>
    <lineage>
        <taxon>Bacteria</taxon>
        <taxon>Pseudomonadati</taxon>
        <taxon>Pseudomonadota</taxon>
        <taxon>Alphaproteobacteria</taxon>
        <taxon>Rhodobacterales</taxon>
        <taxon>Paracoccaceae</taxon>
        <taxon>Tritonibacter</taxon>
    </lineage>
</organism>
<dbReference type="STRING" id="1265309.K529_004900"/>
<dbReference type="SUPFAM" id="SSF48403">
    <property type="entry name" value="Ankyrin repeat"/>
    <property type="match status" value="2"/>
</dbReference>
<dbReference type="Pfam" id="PF00023">
    <property type="entry name" value="Ank"/>
    <property type="match status" value="1"/>
</dbReference>
<protein>
    <submittedName>
        <fullName evidence="4">Uncharacterized protein</fullName>
    </submittedName>
</protein>
<feature type="repeat" description="ANK" evidence="3">
    <location>
        <begin position="438"/>
        <end position="470"/>
    </location>
</feature>
<dbReference type="GeneID" id="28249146"/>
<name>A0A1B1A0H7_9RHOB</name>
<reference evidence="4 5" key="1">
    <citation type="journal article" date="2016" name="ISME J.">
        <title>Global occurrence and heterogeneity of the Roseobacter-clade species Ruegeria mobilis.</title>
        <authorList>
            <person name="Sonnenschein E."/>
            <person name="Gram L."/>
        </authorList>
    </citation>
    <scope>NUCLEOTIDE SEQUENCE [LARGE SCALE GENOMIC DNA]</scope>
    <source>
        <strain evidence="4 5">F1926</strain>
    </source>
</reference>
<dbReference type="KEGG" id="rmb:K529_004900"/>
<dbReference type="InterPro" id="IPR002110">
    <property type="entry name" value="Ankyrin_rpt"/>
</dbReference>
<sequence length="541" mass="57382">MNSLPETPNLDHLKRQAKDLLAAYRRHQPEAMDQFRRHLPVARGASDADLMAAGLRLADAQSCIARAYGYASWADLRAMVELLRLRASDVPALRLLFAQRAYGGDLSGHMDGAQPRAAAQVLERHPEITQGCVVTAAGAGAVEPVRAALQRGIDWINQPGGPLMLTPLMAACHSGLLGQHEHRAAVLEVIRLLLEAGADVSASVASRWPPASLHAPDETTPLSPLYGAAGVIRDPEAVRLLLAAGADPNDGESLYHAVENVDCLRLLLEAGARVTGTNALYRVLDFHAPIALALLLKAAPGAPELQGAGLLAWAIRRRRAPEIFAVLLEGGCDPAARTAQGQSLWELALRYGLREVAEMLRAPGSPTAMSGQDRFLAACAAGEAAVAHDLLSQEPGLIAALKEAELALLPELAAAGASKAVRLMVELGWPIEVKGGDWGASALNQAVFRGDAQMTRFLLERGASWQAQHGFGDDVSGTLCWASQNRPVREGDWVACAEALLEHGLPGVRRDPNHPGAVLMAGRPRQFSDAVTECLLDGPAG</sequence>
<dbReference type="AlphaFoldDB" id="A0A1B1A0H7"/>
<dbReference type="PANTHER" id="PTHR24189:SF50">
    <property type="entry name" value="ANKYRIN REPEAT AND SOCS BOX PROTEIN 2"/>
    <property type="match status" value="1"/>
</dbReference>
<dbReference type="EMBL" id="CP015230">
    <property type="protein sequence ID" value="ANP40099.1"/>
    <property type="molecule type" value="Genomic_DNA"/>
</dbReference>
<proteinExistence type="predicted"/>
<gene>
    <name evidence="4" type="ORF">K529_004900</name>
</gene>
<keyword evidence="2 3" id="KW-0040">ANK repeat</keyword>
<dbReference type="Proteomes" id="UP000013243">
    <property type="component" value="Chromosome"/>
</dbReference>
<dbReference type="OrthoDB" id="928522at2"/>
<dbReference type="PANTHER" id="PTHR24189">
    <property type="entry name" value="MYOTROPHIN"/>
    <property type="match status" value="1"/>
</dbReference>
<evidence type="ECO:0000256" key="1">
    <source>
        <dbReference type="ARBA" id="ARBA00022737"/>
    </source>
</evidence>
<dbReference type="RefSeq" id="WP_046002006.1">
    <property type="nucleotide sequence ID" value="NZ_CP015230.1"/>
</dbReference>
<keyword evidence="1" id="KW-0677">Repeat</keyword>
<dbReference type="InterPro" id="IPR050745">
    <property type="entry name" value="Multifunctional_regulatory"/>
</dbReference>
<evidence type="ECO:0000313" key="5">
    <source>
        <dbReference type="Proteomes" id="UP000013243"/>
    </source>
</evidence>
<dbReference type="SMART" id="SM00248">
    <property type="entry name" value="ANK"/>
    <property type="match status" value="4"/>
</dbReference>
<dbReference type="Gene3D" id="1.25.40.20">
    <property type="entry name" value="Ankyrin repeat-containing domain"/>
    <property type="match status" value="3"/>
</dbReference>
<dbReference type="PROSITE" id="PS50088">
    <property type="entry name" value="ANK_REPEAT"/>
    <property type="match status" value="1"/>
</dbReference>
<dbReference type="InterPro" id="IPR036770">
    <property type="entry name" value="Ankyrin_rpt-contain_sf"/>
</dbReference>